<dbReference type="Gene3D" id="3.20.20.150">
    <property type="entry name" value="Divalent-metal-dependent TIM barrel enzymes"/>
    <property type="match status" value="1"/>
</dbReference>
<evidence type="ECO:0000313" key="2">
    <source>
        <dbReference type="EMBL" id="UYQ70442.1"/>
    </source>
</evidence>
<gene>
    <name evidence="2" type="ORF">OF122_10110</name>
</gene>
<dbReference type="Pfam" id="PF05114">
    <property type="entry name" value="MbnB_TglH_ChrH"/>
    <property type="match status" value="1"/>
</dbReference>
<comment type="similarity">
    <text evidence="1">Belongs to the UPF0276 family.</text>
</comment>
<dbReference type="PANTHER" id="PTHR42194:SF1">
    <property type="entry name" value="UPF0276 PROTEIN HI_1600"/>
    <property type="match status" value="1"/>
</dbReference>
<keyword evidence="3" id="KW-1185">Reference proteome</keyword>
<protein>
    <recommendedName>
        <fullName evidence="1">UPF0276 protein OF122_10110</fullName>
    </recommendedName>
</protein>
<dbReference type="EMBL" id="CP107716">
    <property type="protein sequence ID" value="UYQ70442.1"/>
    <property type="molecule type" value="Genomic_DNA"/>
</dbReference>
<dbReference type="NCBIfam" id="NF003818">
    <property type="entry name" value="PRK05409.1"/>
    <property type="match status" value="1"/>
</dbReference>
<dbReference type="Proteomes" id="UP001163882">
    <property type="component" value="Chromosome"/>
</dbReference>
<name>A0ABY6IIL9_9HYPH</name>
<dbReference type="InterPro" id="IPR007801">
    <property type="entry name" value="MbnB/TglH/ChrH"/>
</dbReference>
<accession>A0ABY6IIL9</accession>
<organism evidence="2 3">
    <name type="scientific">Pelagibacterium flavum</name>
    <dbReference type="NCBI Taxonomy" id="2984530"/>
    <lineage>
        <taxon>Bacteria</taxon>
        <taxon>Pseudomonadati</taxon>
        <taxon>Pseudomonadota</taxon>
        <taxon>Alphaproteobacteria</taxon>
        <taxon>Hyphomicrobiales</taxon>
        <taxon>Devosiaceae</taxon>
        <taxon>Pelagibacterium</taxon>
    </lineage>
</organism>
<dbReference type="PANTHER" id="PTHR42194">
    <property type="entry name" value="UPF0276 PROTEIN HI_1600"/>
    <property type="match status" value="1"/>
</dbReference>
<evidence type="ECO:0000313" key="3">
    <source>
        <dbReference type="Proteomes" id="UP001163882"/>
    </source>
</evidence>
<dbReference type="InterPro" id="IPR036237">
    <property type="entry name" value="Xyl_isomerase-like_sf"/>
</dbReference>
<sequence>MNRYNTLPQQAGVGLKPEHYGEILESRPSVGFFEIHAENYMGDGGAPHRYLAAIAETYPLSLHGVGLSIGGENDLDRAHLARLKHLIETYKPASFSEHLAWSTHDSAYLNDLLPLPYTPRTLDQVCRHVDDVQQTLGVAMLLENPSTYLLFEESTIDEVDFLAAIAERTGCGLLLDVNNVMVSSVNHGWDPKDYIDRFPIEFVGEIHLAGYDETLDSAGARLLIDAHGSAVRPDVFDLYVHTLGRTGPIATLVEWDNDVPDLPTLMSEARMAQAALDKALPGVRSAAQ</sequence>
<evidence type="ECO:0000256" key="1">
    <source>
        <dbReference type="HAMAP-Rule" id="MF_00697"/>
    </source>
</evidence>
<proteinExistence type="inferred from homology"/>
<dbReference type="RefSeq" id="WP_264224137.1">
    <property type="nucleotide sequence ID" value="NZ_CP107716.1"/>
</dbReference>
<dbReference type="SUPFAM" id="SSF51658">
    <property type="entry name" value="Xylose isomerase-like"/>
    <property type="match status" value="1"/>
</dbReference>
<reference evidence="2" key="1">
    <citation type="submission" date="2022-10" db="EMBL/GenBank/DDBJ databases">
        <title>YIM 151497 complete genome.</title>
        <authorList>
            <person name="Chen X."/>
        </authorList>
    </citation>
    <scope>NUCLEOTIDE SEQUENCE</scope>
    <source>
        <strain evidence="2">YIM 151497</strain>
    </source>
</reference>
<dbReference type="HAMAP" id="MF_00697">
    <property type="entry name" value="UPF0276"/>
    <property type="match status" value="1"/>
</dbReference>